<name>A0A396BVL2_BACFG</name>
<evidence type="ECO:0000313" key="2">
    <source>
        <dbReference type="Proteomes" id="UP000266644"/>
    </source>
</evidence>
<proteinExistence type="predicted"/>
<dbReference type="Proteomes" id="UP000266644">
    <property type="component" value="Unassembled WGS sequence"/>
</dbReference>
<dbReference type="RefSeq" id="WP_115501953.1">
    <property type="nucleotide sequence ID" value="NZ_CAEUHN010000012.1"/>
</dbReference>
<protein>
    <submittedName>
        <fullName evidence="1">Uncharacterized protein</fullName>
    </submittedName>
</protein>
<dbReference type="EMBL" id="QRJE01000038">
    <property type="protein sequence ID" value="RHH06985.1"/>
    <property type="molecule type" value="Genomic_DNA"/>
</dbReference>
<reference evidence="1 2" key="1">
    <citation type="submission" date="2018-08" db="EMBL/GenBank/DDBJ databases">
        <title>A genome reference for cultivated species of the human gut microbiota.</title>
        <authorList>
            <person name="Zou Y."/>
            <person name="Xue W."/>
            <person name="Luo G."/>
        </authorList>
    </citation>
    <scope>NUCLEOTIDE SEQUENCE [LARGE SCALE GENOMIC DNA]</scope>
    <source>
        <strain evidence="1 2">AM18-6</strain>
    </source>
</reference>
<organism evidence="1 2">
    <name type="scientific">Bacteroides fragilis</name>
    <dbReference type="NCBI Taxonomy" id="817"/>
    <lineage>
        <taxon>Bacteria</taxon>
        <taxon>Pseudomonadati</taxon>
        <taxon>Bacteroidota</taxon>
        <taxon>Bacteroidia</taxon>
        <taxon>Bacteroidales</taxon>
        <taxon>Bacteroidaceae</taxon>
        <taxon>Bacteroides</taxon>
    </lineage>
</organism>
<evidence type="ECO:0000313" key="1">
    <source>
        <dbReference type="EMBL" id="RHH06985.1"/>
    </source>
</evidence>
<gene>
    <name evidence="1" type="ORF">DW228_20255</name>
</gene>
<comment type="caution">
    <text evidence="1">The sequence shown here is derived from an EMBL/GenBank/DDBJ whole genome shotgun (WGS) entry which is preliminary data.</text>
</comment>
<sequence>MKNKLIDELEKTIEFLHQTGWHKQAVWYENKLKLIKESEEGCASFYQNLHEVDASLTGMGSFSDLPVKQEFVDQQWDLVERIHQLILENIGNNHLNC</sequence>
<dbReference type="AlphaFoldDB" id="A0A396BVL2"/>
<accession>A0A396BVL2</accession>